<evidence type="ECO:0000256" key="1">
    <source>
        <dbReference type="SAM" id="Phobius"/>
    </source>
</evidence>
<dbReference type="Proteomes" id="UP000536604">
    <property type="component" value="Unassembled WGS sequence"/>
</dbReference>
<organism evidence="2 3">
    <name type="scientific">Nocardiopsis algeriensis</name>
    <dbReference type="NCBI Taxonomy" id="1478215"/>
    <lineage>
        <taxon>Bacteria</taxon>
        <taxon>Bacillati</taxon>
        <taxon>Actinomycetota</taxon>
        <taxon>Actinomycetes</taxon>
        <taxon>Streptosporangiales</taxon>
        <taxon>Nocardiopsidaceae</taxon>
        <taxon>Nocardiopsis</taxon>
    </lineage>
</organism>
<name>A0A841IQH3_9ACTN</name>
<keyword evidence="1" id="KW-0472">Membrane</keyword>
<keyword evidence="3" id="KW-1185">Reference proteome</keyword>
<dbReference type="EMBL" id="JACHJO010000008">
    <property type="protein sequence ID" value="MBB6120913.1"/>
    <property type="molecule type" value="Genomic_DNA"/>
</dbReference>
<evidence type="ECO:0000313" key="3">
    <source>
        <dbReference type="Proteomes" id="UP000536604"/>
    </source>
</evidence>
<feature type="transmembrane region" description="Helical" evidence="1">
    <location>
        <begin position="43"/>
        <end position="62"/>
    </location>
</feature>
<feature type="transmembrane region" description="Helical" evidence="1">
    <location>
        <begin position="69"/>
        <end position="89"/>
    </location>
</feature>
<proteinExistence type="predicted"/>
<reference evidence="2 3" key="1">
    <citation type="submission" date="2020-08" db="EMBL/GenBank/DDBJ databases">
        <title>Genomic Encyclopedia of Type Strains, Phase III (KMG-III): the genomes of soil and plant-associated and newly described type strains.</title>
        <authorList>
            <person name="Whitman W."/>
        </authorList>
    </citation>
    <scope>NUCLEOTIDE SEQUENCE [LARGE SCALE GENOMIC DNA]</scope>
    <source>
        <strain evidence="2 3">CECT 8712</strain>
    </source>
</reference>
<evidence type="ECO:0000313" key="2">
    <source>
        <dbReference type="EMBL" id="MBB6120913.1"/>
    </source>
</evidence>
<keyword evidence="1" id="KW-0812">Transmembrane</keyword>
<comment type="caution">
    <text evidence="2">The sequence shown here is derived from an EMBL/GenBank/DDBJ whole genome shotgun (WGS) entry which is preliminary data.</text>
</comment>
<dbReference type="RefSeq" id="WP_184292370.1">
    <property type="nucleotide sequence ID" value="NZ_JACHJO010000008.1"/>
</dbReference>
<keyword evidence="1" id="KW-1133">Transmembrane helix</keyword>
<protein>
    <recommendedName>
        <fullName evidence="4">DUF1109 domain-containing protein</fullName>
    </recommendedName>
</protein>
<sequence>MPPGGPFGPPPRRLGLFSSPSGIRAAALNATGLGGGYFYLRRWPFFAAALTVTVGLLVTAALTGAADNLLVWVPILLAWFAAAAVHGLFAGRASDERTLAGGGQAPKGALPLLTAGGLALALVAGLTAVWQTGEWRLRVADAAHARGECGPDEAVALYGAVENGFQLSFSPSLMDRARAGAEACALLDGAQRQVAAEDYERALDTYGAYFAHTASRWEDSDGEVADIHLSYAAGLAETADAEYTGAVTPGYEEAMRRAHEIYTVIPVDYEGTAAAGKVPQALTDLYELGTDELDAEYWCDGYDQIEVFRDLDWSLAPEISERIGEERPQAALKCGWEAVDGGKFDRADTMVDVLEADYADYEAEDVEKMVVHIGAGRMEAEMDELTSWGSSEFDTESYGSSGSDDFVFEITNHTPYDMRFLYVGPDRVHGEVSVGPCDDCDVYPADSPPGIDGCFGDGEVLEVALAPGDYRIVVGYGSFDSEPMEANASLGSGGYNETCYYLTEE</sequence>
<evidence type="ECO:0008006" key="4">
    <source>
        <dbReference type="Google" id="ProtNLM"/>
    </source>
</evidence>
<accession>A0A841IQH3</accession>
<dbReference type="AlphaFoldDB" id="A0A841IQH3"/>
<gene>
    <name evidence="2" type="ORF">FHS13_002874</name>
</gene>
<feature type="transmembrane region" description="Helical" evidence="1">
    <location>
        <begin position="109"/>
        <end position="130"/>
    </location>
</feature>